<protein>
    <recommendedName>
        <fullName evidence="2">Effector-associated domain-containing protein</fullName>
    </recommendedName>
</protein>
<dbReference type="InterPro" id="IPR009003">
    <property type="entry name" value="Peptidase_S1_PA"/>
</dbReference>
<proteinExistence type="predicted"/>
<dbReference type="SUPFAM" id="SSF50494">
    <property type="entry name" value="Trypsin-like serine proteases"/>
    <property type="match status" value="1"/>
</dbReference>
<evidence type="ECO:0000259" key="2">
    <source>
        <dbReference type="Pfam" id="PF19962"/>
    </source>
</evidence>
<dbReference type="Proteomes" id="UP000034681">
    <property type="component" value="Unassembled WGS sequence"/>
</dbReference>
<evidence type="ECO:0000256" key="1">
    <source>
        <dbReference type="SAM" id="Coils"/>
    </source>
</evidence>
<dbReference type="Pfam" id="PF19962">
    <property type="entry name" value="EAD9"/>
    <property type="match status" value="1"/>
</dbReference>
<name>A0A0M2PXP3_PROHO</name>
<keyword evidence="1" id="KW-0175">Coiled coil</keyword>
<keyword evidence="4" id="KW-1185">Reference proteome</keyword>
<dbReference type="Gene3D" id="2.40.10.10">
    <property type="entry name" value="Trypsin-like serine proteases"/>
    <property type="match status" value="2"/>
</dbReference>
<feature type="coiled-coil region" evidence="1">
    <location>
        <begin position="251"/>
        <end position="308"/>
    </location>
</feature>
<dbReference type="OrthoDB" id="462757at2"/>
<sequence length="400" mass="44770">MALVQTQVAEIWVEATESRGTGYLLCSGCLLTAHHVIKDCPDTGVSFRLLGDFQADPDRWLHSSRIWFNETLDIALVFFSENEQRLIGQGITIPPIARLEPSQTIVCQACGFPAFAQTEGRYRDYSLKGQLTPFGSVKEPALAKFKIEDEIPNSGMQAWKGFSGSPVFTENGLLAGIVTQGFEEFRGEVLEVLAIGWLIEHHEIGQVFRHQVESHSRSQILLQPCGKPNQLSISIPSAQPMPSHHPAPSLSRVQQLKLDRLQGELKRSEEEYIAVQRQLETELDPVNRSRLERRLAQFEQEMEKIEQEIVPFCTPAKDSPSMGASSNPPAVINAEMNTDLINSLLKQRKGLQQQLEATTDELLAASGAQEMRLNEERNLIAKKITKVDRQLEEAGYDQRG</sequence>
<comment type="caution">
    <text evidence="3">The sequence shown here is derived from an EMBL/GenBank/DDBJ whole genome shotgun (WGS) entry which is preliminary data.</text>
</comment>
<feature type="domain" description="Effector-associated" evidence="2">
    <location>
        <begin position="251"/>
        <end position="310"/>
    </location>
</feature>
<dbReference type="STRING" id="317619.GCA_000332315_03231"/>
<dbReference type="Pfam" id="PF13365">
    <property type="entry name" value="Trypsin_2"/>
    <property type="match status" value="1"/>
</dbReference>
<reference evidence="3" key="1">
    <citation type="submission" date="2012-04" db="EMBL/GenBank/DDBJ databases">
        <authorList>
            <person name="Borisov I.G."/>
            <person name="Ivanikova N.V."/>
            <person name="Pinevich A.V."/>
        </authorList>
    </citation>
    <scope>NUCLEOTIDE SEQUENCE</scope>
    <source>
        <strain evidence="3">CALU 1027</strain>
    </source>
</reference>
<organism evidence="3 4">
    <name type="scientific">Prochlorothrix hollandica PCC 9006 = CALU 1027</name>
    <dbReference type="NCBI Taxonomy" id="317619"/>
    <lineage>
        <taxon>Bacteria</taxon>
        <taxon>Bacillati</taxon>
        <taxon>Cyanobacteriota</taxon>
        <taxon>Cyanophyceae</taxon>
        <taxon>Prochlorotrichales</taxon>
        <taxon>Prochlorotrichaceae</taxon>
        <taxon>Prochlorothrix</taxon>
    </lineage>
</organism>
<dbReference type="InterPro" id="IPR045438">
    <property type="entry name" value="EAD9"/>
</dbReference>
<dbReference type="AlphaFoldDB" id="A0A0M2PXP3"/>
<dbReference type="InterPro" id="IPR043504">
    <property type="entry name" value="Peptidase_S1_PA_chymotrypsin"/>
</dbReference>
<dbReference type="EMBL" id="AJTX02000002">
    <property type="protein sequence ID" value="KKJ00940.1"/>
    <property type="molecule type" value="Genomic_DNA"/>
</dbReference>
<gene>
    <name evidence="3" type="ORF">PROH_00385</name>
</gene>
<accession>A0A0M2PXP3</accession>
<dbReference type="RefSeq" id="WP_017713465.1">
    <property type="nucleotide sequence ID" value="NZ_KB235941.1"/>
</dbReference>
<evidence type="ECO:0000313" key="4">
    <source>
        <dbReference type="Proteomes" id="UP000034681"/>
    </source>
</evidence>
<evidence type="ECO:0000313" key="3">
    <source>
        <dbReference type="EMBL" id="KKJ00940.1"/>
    </source>
</evidence>